<feature type="compositionally biased region" description="Acidic residues" evidence="5">
    <location>
        <begin position="12"/>
        <end position="27"/>
    </location>
</feature>
<dbReference type="PANTHER" id="PTHR32263">
    <property type="entry name" value="INACTIVE POLY [ADP-RIBOSE] POLYMERASE SRO4-RELATED"/>
    <property type="match status" value="1"/>
</dbReference>
<dbReference type="EMBL" id="PDCK01000041">
    <property type="protein sequence ID" value="PRQ41936.1"/>
    <property type="molecule type" value="Genomic_DNA"/>
</dbReference>
<gene>
    <name evidence="7" type="ORF">RchiOBHm_Chr3g0452151</name>
</gene>
<feature type="region of interest" description="Disordered" evidence="5">
    <location>
        <begin position="1"/>
        <end position="67"/>
    </location>
</feature>
<dbReference type="InterPro" id="IPR044964">
    <property type="entry name" value="RCD1/SRO1-5"/>
</dbReference>
<keyword evidence="4" id="KW-0539">Nucleus</keyword>
<proteinExistence type="predicted"/>
<reference evidence="7 8" key="1">
    <citation type="journal article" date="2018" name="Nat. Genet.">
        <title>The Rosa genome provides new insights in the design of modern roses.</title>
        <authorList>
            <person name="Bendahmane M."/>
        </authorList>
    </citation>
    <scope>NUCLEOTIDE SEQUENCE [LARGE SCALE GENOMIC DNA]</scope>
    <source>
        <strain evidence="8">cv. Old Blush</strain>
    </source>
</reference>
<evidence type="ECO:0000259" key="6">
    <source>
        <dbReference type="PROSITE" id="PS51059"/>
    </source>
</evidence>
<evidence type="ECO:0000313" key="8">
    <source>
        <dbReference type="Proteomes" id="UP000238479"/>
    </source>
</evidence>
<dbReference type="SUPFAM" id="SSF56399">
    <property type="entry name" value="ADP-ribosylation"/>
    <property type="match status" value="1"/>
</dbReference>
<dbReference type="STRING" id="74649.A0A2P6R670"/>
<dbReference type="PANTHER" id="PTHR32263:SF14">
    <property type="entry name" value="INACTIVE POLY [ADP-RIBOSE] POLYMERASE SRO2-RELATED"/>
    <property type="match status" value="1"/>
</dbReference>
<dbReference type="AlphaFoldDB" id="A0A2P6R670"/>
<dbReference type="Proteomes" id="UP000238479">
    <property type="component" value="Chromosome 3"/>
</dbReference>
<sequence>MEQIRIDTDDYHQEEEEEVPMILEDQDSGSGRSESNPSGSDSDSDSGEQNDEDSESDCESETVESNSTYQFGAFTGNGMMFRVNDVSEEYEDIVTSFAVGMGPAAGVAKVVAAHKKSISGLTDRARFETFRVFSEAVGKKCDGNANIKYAWYSGSRDEIVEIVDRGFSSRNADECGRIQLIPVKFALDAALGLEEVGDDGLRHMLLCRVILGKMEVVPSGSQQGVPGSNEFDSGVDSAVNPRKYFVWSAFMNSHILPAYVVSFKGPANLKAYVKTTATTSQAASVASAITQGSARYKGPGRVTAAALVAGLTRFLTPQEMKIIVRLLDEFKAKKITGEELKRKARLVAGDKLISALKLMSSTVNGSGTVGGGMQLENGSVRDIYLPGLMTVLAGLLPAPKSAMLSKSLGDFRAKKITRRQLARCVRIIVGNDSVLVSAIKSYRIRKQQQQQQQQQDKSPV</sequence>
<organism evidence="7 8">
    <name type="scientific">Rosa chinensis</name>
    <name type="common">China rose</name>
    <dbReference type="NCBI Taxonomy" id="74649"/>
    <lineage>
        <taxon>Eukaryota</taxon>
        <taxon>Viridiplantae</taxon>
        <taxon>Streptophyta</taxon>
        <taxon>Embryophyta</taxon>
        <taxon>Tracheophyta</taxon>
        <taxon>Spermatophyta</taxon>
        <taxon>Magnoliopsida</taxon>
        <taxon>eudicotyledons</taxon>
        <taxon>Gunneridae</taxon>
        <taxon>Pentapetalae</taxon>
        <taxon>rosids</taxon>
        <taxon>fabids</taxon>
        <taxon>Rosales</taxon>
        <taxon>Rosaceae</taxon>
        <taxon>Rosoideae</taxon>
        <taxon>Rosoideae incertae sedis</taxon>
        <taxon>Rosa</taxon>
    </lineage>
</organism>
<keyword evidence="3" id="KW-0346">Stress response</keyword>
<dbReference type="InterPro" id="IPR012317">
    <property type="entry name" value="Poly(ADP-ribose)pol_cat_dom"/>
</dbReference>
<dbReference type="Pfam" id="PF12174">
    <property type="entry name" value="RST"/>
    <property type="match status" value="2"/>
</dbReference>
<accession>A0A2P6R670</accession>
<dbReference type="InterPro" id="IPR022003">
    <property type="entry name" value="RST"/>
</dbReference>
<dbReference type="OrthoDB" id="6133115at2759"/>
<dbReference type="PROSITE" id="PS51059">
    <property type="entry name" value="PARP_CATALYTIC"/>
    <property type="match status" value="1"/>
</dbReference>
<evidence type="ECO:0000313" key="7">
    <source>
        <dbReference type="EMBL" id="PRQ41936.1"/>
    </source>
</evidence>
<keyword evidence="8" id="KW-1185">Reference proteome</keyword>
<evidence type="ECO:0000256" key="3">
    <source>
        <dbReference type="ARBA" id="ARBA00023016"/>
    </source>
</evidence>
<dbReference type="Gramene" id="PRQ41936">
    <property type="protein sequence ID" value="PRQ41936"/>
    <property type="gene ID" value="RchiOBHm_Chr3g0452151"/>
</dbReference>
<comment type="subcellular location">
    <subcellularLocation>
        <location evidence="1">Nucleus</location>
    </subcellularLocation>
</comment>
<evidence type="ECO:0000256" key="5">
    <source>
        <dbReference type="SAM" id="MobiDB-lite"/>
    </source>
</evidence>
<evidence type="ECO:0000256" key="2">
    <source>
        <dbReference type="ARBA" id="ARBA00022473"/>
    </source>
</evidence>
<feature type="compositionally biased region" description="Basic and acidic residues" evidence="5">
    <location>
        <begin position="1"/>
        <end position="11"/>
    </location>
</feature>
<feature type="compositionally biased region" description="Acidic residues" evidence="5">
    <location>
        <begin position="42"/>
        <end position="62"/>
    </location>
</feature>
<evidence type="ECO:0000256" key="1">
    <source>
        <dbReference type="ARBA" id="ARBA00004123"/>
    </source>
</evidence>
<dbReference type="GO" id="GO:0005634">
    <property type="term" value="C:nucleus"/>
    <property type="evidence" value="ECO:0007669"/>
    <property type="project" value="UniProtKB-SubCell"/>
</dbReference>
<name>A0A2P6R670_ROSCH</name>
<comment type="caution">
    <text evidence="7">The sequence shown here is derived from an EMBL/GenBank/DDBJ whole genome shotgun (WGS) entry which is preliminary data.</text>
</comment>
<feature type="compositionally biased region" description="Low complexity" evidence="5">
    <location>
        <begin position="28"/>
        <end position="41"/>
    </location>
</feature>
<feature type="domain" description="PARP catalytic" evidence="6">
    <location>
        <begin position="65"/>
        <end position="284"/>
    </location>
</feature>
<keyword evidence="2" id="KW-0217">Developmental protein</keyword>
<dbReference type="Gene3D" id="3.90.228.10">
    <property type="match status" value="1"/>
</dbReference>
<dbReference type="GO" id="GO:0003950">
    <property type="term" value="F:NAD+ poly-ADP-ribosyltransferase activity"/>
    <property type="evidence" value="ECO:0007669"/>
    <property type="project" value="InterPro"/>
</dbReference>
<evidence type="ECO:0000256" key="4">
    <source>
        <dbReference type="ARBA" id="ARBA00023242"/>
    </source>
</evidence>
<protein>
    <submittedName>
        <fullName evidence="7">Putative poly(ADP-ribose) polymerase, catalytic domain, RST domain of plant</fullName>
    </submittedName>
</protein>